<keyword evidence="6" id="KW-0418">Kinase</keyword>
<organism evidence="12 13">
    <name type="scientific">Candidatus Glassbacteria bacterium RBG_16_58_8</name>
    <dbReference type="NCBI Taxonomy" id="1817866"/>
    <lineage>
        <taxon>Bacteria</taxon>
        <taxon>Candidatus Glassiibacteriota</taxon>
    </lineage>
</organism>
<dbReference type="InterPro" id="IPR004358">
    <property type="entry name" value="Sig_transdc_His_kin-like_C"/>
</dbReference>
<reference evidence="12 13" key="1">
    <citation type="journal article" date="2016" name="Nat. Commun.">
        <title>Thousands of microbial genomes shed light on interconnected biogeochemical processes in an aquifer system.</title>
        <authorList>
            <person name="Anantharaman K."/>
            <person name="Brown C.T."/>
            <person name="Hug L.A."/>
            <person name="Sharon I."/>
            <person name="Castelle C.J."/>
            <person name="Probst A.J."/>
            <person name="Thomas B.C."/>
            <person name="Singh A."/>
            <person name="Wilkins M.J."/>
            <person name="Karaoz U."/>
            <person name="Brodie E.L."/>
            <person name="Williams K.H."/>
            <person name="Hubbard S.S."/>
            <person name="Banfield J.F."/>
        </authorList>
    </citation>
    <scope>NUCLEOTIDE SEQUENCE [LARGE SCALE GENOMIC DNA]</scope>
</reference>
<dbReference type="EMBL" id="MFIW01000037">
    <property type="protein sequence ID" value="OGF97918.1"/>
    <property type="molecule type" value="Genomic_DNA"/>
</dbReference>
<dbReference type="GO" id="GO:0000155">
    <property type="term" value="F:phosphorelay sensor kinase activity"/>
    <property type="evidence" value="ECO:0007669"/>
    <property type="project" value="InterPro"/>
</dbReference>
<dbReference type="Pfam" id="PF02518">
    <property type="entry name" value="HATPase_c"/>
    <property type="match status" value="1"/>
</dbReference>
<dbReference type="AlphaFoldDB" id="A0A1F5YCK5"/>
<proteinExistence type="predicted"/>
<evidence type="ECO:0000256" key="1">
    <source>
        <dbReference type="ARBA" id="ARBA00000085"/>
    </source>
</evidence>
<dbReference type="PRINTS" id="PR00344">
    <property type="entry name" value="BCTRLSENSOR"/>
</dbReference>
<evidence type="ECO:0000259" key="11">
    <source>
        <dbReference type="PROSITE" id="PS50109"/>
    </source>
</evidence>
<dbReference type="CDD" id="cd00082">
    <property type="entry name" value="HisKA"/>
    <property type="match status" value="1"/>
</dbReference>
<keyword evidence="8" id="KW-0902">Two-component regulatory system</keyword>
<keyword evidence="10" id="KW-0812">Transmembrane</keyword>
<evidence type="ECO:0000256" key="6">
    <source>
        <dbReference type="ARBA" id="ARBA00022777"/>
    </source>
</evidence>
<evidence type="ECO:0000313" key="13">
    <source>
        <dbReference type="Proteomes" id="UP000179034"/>
    </source>
</evidence>
<keyword evidence="10" id="KW-1133">Transmembrane helix</keyword>
<feature type="non-terminal residue" evidence="12">
    <location>
        <position position="356"/>
    </location>
</feature>
<feature type="transmembrane region" description="Helical" evidence="10">
    <location>
        <begin position="85"/>
        <end position="101"/>
    </location>
</feature>
<keyword evidence="4" id="KW-0808">Transferase</keyword>
<keyword evidence="10" id="KW-0472">Membrane</keyword>
<dbReference type="InterPro" id="IPR036097">
    <property type="entry name" value="HisK_dim/P_sf"/>
</dbReference>
<evidence type="ECO:0000256" key="4">
    <source>
        <dbReference type="ARBA" id="ARBA00022679"/>
    </source>
</evidence>
<keyword evidence="3" id="KW-0597">Phosphoprotein</keyword>
<dbReference type="SMART" id="SM00388">
    <property type="entry name" value="HisKA"/>
    <property type="match status" value="1"/>
</dbReference>
<dbReference type="InterPro" id="IPR003594">
    <property type="entry name" value="HATPase_dom"/>
</dbReference>
<feature type="domain" description="Histidine kinase" evidence="11">
    <location>
        <begin position="152"/>
        <end position="356"/>
    </location>
</feature>
<dbReference type="PROSITE" id="PS50109">
    <property type="entry name" value="HIS_KIN"/>
    <property type="match status" value="1"/>
</dbReference>
<feature type="coiled-coil region" evidence="9">
    <location>
        <begin position="106"/>
        <end position="140"/>
    </location>
</feature>
<evidence type="ECO:0000256" key="7">
    <source>
        <dbReference type="ARBA" id="ARBA00022840"/>
    </source>
</evidence>
<sequence length="356" mass="39906">MRRVIAIVIIIAAVTALHYTTPTSRIVYHEVYNRLYYIPIILGAFTFGLRGGIVVAIAISLIFLPHIFFQWGGFHAGNINMVTEILLYNAVGAVTGLLVSMERRHRREVEETGARLRESLRELEEKTNLLIQREEELRQSERFSLLGEMSAMMAHEIRNPLGSIKGAAEILSDHFRKGEDGYRYTEILVKEVDRLSSVIDNFIRAGAPRREQTLPIDLNELLKELLFFTERVAAKGRVTVSSQYDPHLGLIRGHPNQLRQAFMNLILNGIYAMERGGRLTIRTEKSDGGIAITFTDTGVGIPEEAMTELFKPFYTTRESGTGLGLTITKRIVEAHGGRIEISSEVGKGTAVRVTLP</sequence>
<dbReference type="Gene3D" id="1.10.287.130">
    <property type="match status" value="1"/>
</dbReference>
<dbReference type="Pfam" id="PF00512">
    <property type="entry name" value="HisKA"/>
    <property type="match status" value="1"/>
</dbReference>
<keyword evidence="9" id="KW-0175">Coiled coil</keyword>
<comment type="caution">
    <text evidence="12">The sequence shown here is derived from an EMBL/GenBank/DDBJ whole genome shotgun (WGS) entry which is preliminary data.</text>
</comment>
<gene>
    <name evidence="12" type="ORF">A2Z06_03970</name>
</gene>
<dbReference type="InterPro" id="IPR036890">
    <property type="entry name" value="HATPase_C_sf"/>
</dbReference>
<dbReference type="GO" id="GO:0005524">
    <property type="term" value="F:ATP binding"/>
    <property type="evidence" value="ECO:0007669"/>
    <property type="project" value="UniProtKB-KW"/>
</dbReference>
<evidence type="ECO:0000256" key="10">
    <source>
        <dbReference type="SAM" id="Phobius"/>
    </source>
</evidence>
<evidence type="ECO:0000256" key="9">
    <source>
        <dbReference type="SAM" id="Coils"/>
    </source>
</evidence>
<evidence type="ECO:0000256" key="3">
    <source>
        <dbReference type="ARBA" id="ARBA00022553"/>
    </source>
</evidence>
<comment type="catalytic activity">
    <reaction evidence="1">
        <text>ATP + protein L-histidine = ADP + protein N-phospho-L-histidine.</text>
        <dbReference type="EC" id="2.7.13.3"/>
    </reaction>
</comment>
<name>A0A1F5YCK5_9BACT</name>
<feature type="transmembrane region" description="Helical" evidence="10">
    <location>
        <begin position="35"/>
        <end position="64"/>
    </location>
</feature>
<keyword evidence="5" id="KW-0547">Nucleotide-binding</keyword>
<dbReference type="SMART" id="SM00387">
    <property type="entry name" value="HATPase_c"/>
    <property type="match status" value="1"/>
</dbReference>
<dbReference type="PANTHER" id="PTHR43065:SF10">
    <property type="entry name" value="PEROXIDE STRESS-ACTIVATED HISTIDINE KINASE MAK3"/>
    <property type="match status" value="1"/>
</dbReference>
<dbReference type="InterPro" id="IPR003661">
    <property type="entry name" value="HisK_dim/P_dom"/>
</dbReference>
<evidence type="ECO:0000313" key="12">
    <source>
        <dbReference type="EMBL" id="OGF97918.1"/>
    </source>
</evidence>
<evidence type="ECO:0000256" key="8">
    <source>
        <dbReference type="ARBA" id="ARBA00023012"/>
    </source>
</evidence>
<dbReference type="SUPFAM" id="SSF55874">
    <property type="entry name" value="ATPase domain of HSP90 chaperone/DNA topoisomerase II/histidine kinase"/>
    <property type="match status" value="1"/>
</dbReference>
<keyword evidence="7" id="KW-0067">ATP-binding</keyword>
<protein>
    <recommendedName>
        <fullName evidence="2">histidine kinase</fullName>
        <ecNumber evidence="2">2.7.13.3</ecNumber>
    </recommendedName>
</protein>
<dbReference type="Gene3D" id="3.30.565.10">
    <property type="entry name" value="Histidine kinase-like ATPase, C-terminal domain"/>
    <property type="match status" value="1"/>
</dbReference>
<accession>A0A1F5YCK5</accession>
<evidence type="ECO:0000256" key="5">
    <source>
        <dbReference type="ARBA" id="ARBA00022741"/>
    </source>
</evidence>
<dbReference type="SUPFAM" id="SSF47384">
    <property type="entry name" value="Homodimeric domain of signal transducing histidine kinase"/>
    <property type="match status" value="1"/>
</dbReference>
<dbReference type="Proteomes" id="UP000179034">
    <property type="component" value="Unassembled WGS sequence"/>
</dbReference>
<dbReference type="InterPro" id="IPR005467">
    <property type="entry name" value="His_kinase_dom"/>
</dbReference>
<dbReference type="PANTHER" id="PTHR43065">
    <property type="entry name" value="SENSOR HISTIDINE KINASE"/>
    <property type="match status" value="1"/>
</dbReference>
<dbReference type="EC" id="2.7.13.3" evidence="2"/>
<evidence type="ECO:0000256" key="2">
    <source>
        <dbReference type="ARBA" id="ARBA00012438"/>
    </source>
</evidence>